<protein>
    <submittedName>
        <fullName evidence="1">Uncharacterized protein</fullName>
    </submittedName>
</protein>
<name>A0ABV0MFM1_9TELE</name>
<reference evidence="1 2" key="1">
    <citation type="submission" date="2021-06" db="EMBL/GenBank/DDBJ databases">
        <authorList>
            <person name="Palmer J.M."/>
        </authorList>
    </citation>
    <scope>NUCLEOTIDE SEQUENCE [LARGE SCALE GENOMIC DNA]</scope>
    <source>
        <strain evidence="1 2">GA_2019</strain>
        <tissue evidence="1">Muscle</tissue>
    </source>
</reference>
<accession>A0ABV0MFM1</accession>
<organism evidence="1 2">
    <name type="scientific">Goodea atripinnis</name>
    <dbReference type="NCBI Taxonomy" id="208336"/>
    <lineage>
        <taxon>Eukaryota</taxon>
        <taxon>Metazoa</taxon>
        <taxon>Chordata</taxon>
        <taxon>Craniata</taxon>
        <taxon>Vertebrata</taxon>
        <taxon>Euteleostomi</taxon>
        <taxon>Actinopterygii</taxon>
        <taxon>Neopterygii</taxon>
        <taxon>Teleostei</taxon>
        <taxon>Neoteleostei</taxon>
        <taxon>Acanthomorphata</taxon>
        <taxon>Ovalentaria</taxon>
        <taxon>Atherinomorphae</taxon>
        <taxon>Cyprinodontiformes</taxon>
        <taxon>Goodeidae</taxon>
        <taxon>Goodea</taxon>
    </lineage>
</organism>
<keyword evidence="2" id="KW-1185">Reference proteome</keyword>
<evidence type="ECO:0000313" key="1">
    <source>
        <dbReference type="EMBL" id="MEQ2157870.1"/>
    </source>
</evidence>
<gene>
    <name evidence="1" type="ORF">GOODEAATRI_006283</name>
</gene>
<sequence length="109" mass="12000">CFPAADIEERRAFMENLLDFLCFYRPVAANLRVRDGEGAGAAGSRPHGECRLGGEIVEWKKGNTGLRFWPHPSSQPIEVSSLLQFELCGVLGVPEVLQEVPGGFPFLQI</sequence>
<evidence type="ECO:0000313" key="2">
    <source>
        <dbReference type="Proteomes" id="UP001476798"/>
    </source>
</evidence>
<dbReference type="Proteomes" id="UP001476798">
    <property type="component" value="Unassembled WGS sequence"/>
</dbReference>
<dbReference type="EMBL" id="JAHRIO010000297">
    <property type="protein sequence ID" value="MEQ2157870.1"/>
    <property type="molecule type" value="Genomic_DNA"/>
</dbReference>
<proteinExistence type="predicted"/>
<feature type="non-terminal residue" evidence="1">
    <location>
        <position position="1"/>
    </location>
</feature>
<comment type="caution">
    <text evidence="1">The sequence shown here is derived from an EMBL/GenBank/DDBJ whole genome shotgun (WGS) entry which is preliminary data.</text>
</comment>